<protein>
    <recommendedName>
        <fullName evidence="9">Serine peptidase</fullName>
    </recommendedName>
</protein>
<dbReference type="SUPFAM" id="SSF53474">
    <property type="entry name" value="alpha/beta-Hydrolases"/>
    <property type="match status" value="1"/>
</dbReference>
<keyword evidence="5" id="KW-0325">Glycoprotein</keyword>
<evidence type="ECO:0000256" key="5">
    <source>
        <dbReference type="ARBA" id="ARBA00023180"/>
    </source>
</evidence>
<accession>A0AAJ0DPR3</accession>
<keyword evidence="3 6" id="KW-0732">Signal</keyword>
<evidence type="ECO:0000313" key="8">
    <source>
        <dbReference type="Proteomes" id="UP001271007"/>
    </source>
</evidence>
<dbReference type="GO" id="GO:0070008">
    <property type="term" value="F:serine-type exopeptidase activity"/>
    <property type="evidence" value="ECO:0007669"/>
    <property type="project" value="InterPro"/>
</dbReference>
<gene>
    <name evidence="7" type="ORF">LTR09_004736</name>
</gene>
<dbReference type="EMBL" id="JAWDJX010000012">
    <property type="protein sequence ID" value="KAK3054467.1"/>
    <property type="molecule type" value="Genomic_DNA"/>
</dbReference>
<name>A0AAJ0DPR3_9PEZI</name>
<dbReference type="Pfam" id="PF05577">
    <property type="entry name" value="Peptidase_S28"/>
    <property type="match status" value="1"/>
</dbReference>
<dbReference type="GO" id="GO:0008239">
    <property type="term" value="F:dipeptidyl-peptidase activity"/>
    <property type="evidence" value="ECO:0007669"/>
    <property type="project" value="TreeGrafter"/>
</dbReference>
<dbReference type="InterPro" id="IPR008758">
    <property type="entry name" value="Peptidase_S28"/>
</dbReference>
<dbReference type="PANTHER" id="PTHR11010:SF23">
    <property type="entry name" value="SERINE PEPTIDASE"/>
    <property type="match status" value="1"/>
</dbReference>
<proteinExistence type="inferred from homology"/>
<dbReference type="InterPro" id="IPR029058">
    <property type="entry name" value="AB_hydrolase_fold"/>
</dbReference>
<evidence type="ECO:0000256" key="1">
    <source>
        <dbReference type="ARBA" id="ARBA00011079"/>
    </source>
</evidence>
<keyword evidence="8" id="KW-1185">Reference proteome</keyword>
<dbReference type="Proteomes" id="UP001271007">
    <property type="component" value="Unassembled WGS sequence"/>
</dbReference>
<sequence>MWTSRVLGAVTIPLLKGAQAGVAVVDELRERSPIILWTSGESNATAPGLDPVLTTFFTTGVLAKEIGAAIISLEHRYWGKSSPFVEQTTANLQHLTVENAMQDMINFARHVELPFANGNSSNAAEVPWVLAGDSYSGGLTSWIANLYPGTFWAYLASSAVVQGIANYWEFWEPAREHMPKNCTKDINLVVEHLDHILETGTAAEKRKAKALFELESLQDDDFMVALQWGPAIWQNSNFFLGSAPTEAFCDHVENAAHEKDPAKLPGADGVGLEKALAGYARWWNKSGYSDARCKFIDGEYVCNYPNKKYLCFETHDPRHPRYMDVTVGNNWWWRQWNWMECNELFGWWAVAPPKGQPTLISRLINREYYVRQCDLAFPPGPNGETYGLNRGRTVADLNDYTGGWFAQNASRIFYANGGYDLWRTVSVSSQFRPGGPMESTPQAPVRVIPHGFHETDLFSWNAKADAGDKAVRNEEVAQIAEWVKEWPGYGDR</sequence>
<comment type="caution">
    <text evidence="7">The sequence shown here is derived from an EMBL/GenBank/DDBJ whole genome shotgun (WGS) entry which is preliminary data.</text>
</comment>
<evidence type="ECO:0000256" key="4">
    <source>
        <dbReference type="ARBA" id="ARBA00022801"/>
    </source>
</evidence>
<evidence type="ECO:0008006" key="9">
    <source>
        <dbReference type="Google" id="ProtNLM"/>
    </source>
</evidence>
<evidence type="ECO:0000256" key="3">
    <source>
        <dbReference type="ARBA" id="ARBA00022729"/>
    </source>
</evidence>
<dbReference type="PANTHER" id="PTHR11010">
    <property type="entry name" value="PROTEASE S28 PRO-X CARBOXYPEPTIDASE-RELATED"/>
    <property type="match status" value="1"/>
</dbReference>
<evidence type="ECO:0000313" key="7">
    <source>
        <dbReference type="EMBL" id="KAK3054467.1"/>
    </source>
</evidence>
<dbReference type="GO" id="GO:0006508">
    <property type="term" value="P:proteolysis"/>
    <property type="evidence" value="ECO:0007669"/>
    <property type="project" value="UniProtKB-KW"/>
</dbReference>
<dbReference type="AlphaFoldDB" id="A0AAJ0DPR3"/>
<feature type="chain" id="PRO_5042524934" description="Serine peptidase" evidence="6">
    <location>
        <begin position="21"/>
        <end position="492"/>
    </location>
</feature>
<evidence type="ECO:0000256" key="6">
    <source>
        <dbReference type="SAM" id="SignalP"/>
    </source>
</evidence>
<organism evidence="7 8">
    <name type="scientific">Extremus antarcticus</name>
    <dbReference type="NCBI Taxonomy" id="702011"/>
    <lineage>
        <taxon>Eukaryota</taxon>
        <taxon>Fungi</taxon>
        <taxon>Dikarya</taxon>
        <taxon>Ascomycota</taxon>
        <taxon>Pezizomycotina</taxon>
        <taxon>Dothideomycetes</taxon>
        <taxon>Dothideomycetidae</taxon>
        <taxon>Mycosphaerellales</taxon>
        <taxon>Extremaceae</taxon>
        <taxon>Extremus</taxon>
    </lineage>
</organism>
<evidence type="ECO:0000256" key="2">
    <source>
        <dbReference type="ARBA" id="ARBA00022670"/>
    </source>
</evidence>
<reference evidence="7" key="1">
    <citation type="submission" date="2023-04" db="EMBL/GenBank/DDBJ databases">
        <title>Black Yeasts Isolated from many extreme environments.</title>
        <authorList>
            <person name="Coleine C."/>
            <person name="Stajich J.E."/>
            <person name="Selbmann L."/>
        </authorList>
    </citation>
    <scope>NUCLEOTIDE SEQUENCE</scope>
    <source>
        <strain evidence="7">CCFEE 5312</strain>
    </source>
</reference>
<comment type="similarity">
    <text evidence="1">Belongs to the peptidase S28 family.</text>
</comment>
<dbReference type="Gene3D" id="3.40.50.1820">
    <property type="entry name" value="alpha/beta hydrolase"/>
    <property type="match status" value="2"/>
</dbReference>
<keyword evidence="2" id="KW-0645">Protease</keyword>
<keyword evidence="4" id="KW-0378">Hydrolase</keyword>
<feature type="signal peptide" evidence="6">
    <location>
        <begin position="1"/>
        <end position="20"/>
    </location>
</feature>